<sequence>MKTCVPLGIKDAIAEIFYEGLTENVCAYLTCEKFWSLPEESVDNSVQIVAYVFLGSFLIVAVLFYYYVVYTHYYTDESLVEYFQKFKTDEEHKARSQMPEGQEIRHRHVNCKHRS</sequence>
<dbReference type="InParanoid" id="A0A1S3H607"/>
<keyword evidence="1" id="KW-0472">Membrane</keyword>
<protein>
    <submittedName>
        <fullName evidence="3">Uncharacterized protein LOC106152407</fullName>
    </submittedName>
</protein>
<keyword evidence="1" id="KW-0812">Transmembrane</keyword>
<dbReference type="AlphaFoldDB" id="A0A1S3H607"/>
<evidence type="ECO:0000256" key="1">
    <source>
        <dbReference type="SAM" id="Phobius"/>
    </source>
</evidence>
<dbReference type="KEGG" id="lak:106152407"/>
<name>A0A1S3H607_LINAN</name>
<accession>A0A1S3H607</accession>
<dbReference type="Proteomes" id="UP000085678">
    <property type="component" value="Unplaced"/>
</dbReference>
<keyword evidence="1" id="KW-1133">Transmembrane helix</keyword>
<gene>
    <name evidence="3" type="primary">LOC106152407</name>
</gene>
<evidence type="ECO:0000313" key="3">
    <source>
        <dbReference type="RefSeq" id="XP_013381417.1"/>
    </source>
</evidence>
<organism evidence="2 3">
    <name type="scientific">Lingula anatina</name>
    <name type="common">Brachiopod</name>
    <name type="synonym">Lingula unguis</name>
    <dbReference type="NCBI Taxonomy" id="7574"/>
    <lineage>
        <taxon>Eukaryota</taxon>
        <taxon>Metazoa</taxon>
        <taxon>Spiralia</taxon>
        <taxon>Lophotrochozoa</taxon>
        <taxon>Brachiopoda</taxon>
        <taxon>Linguliformea</taxon>
        <taxon>Lingulata</taxon>
        <taxon>Lingulida</taxon>
        <taxon>Linguloidea</taxon>
        <taxon>Lingulidae</taxon>
        <taxon>Lingula</taxon>
    </lineage>
</organism>
<feature type="transmembrane region" description="Helical" evidence="1">
    <location>
        <begin position="48"/>
        <end position="68"/>
    </location>
</feature>
<dbReference type="RefSeq" id="XP_013381417.1">
    <property type="nucleotide sequence ID" value="XM_013525963.1"/>
</dbReference>
<proteinExistence type="predicted"/>
<keyword evidence="2" id="KW-1185">Reference proteome</keyword>
<evidence type="ECO:0000313" key="2">
    <source>
        <dbReference type="Proteomes" id="UP000085678"/>
    </source>
</evidence>
<reference evidence="3" key="1">
    <citation type="submission" date="2025-08" db="UniProtKB">
        <authorList>
            <consortium name="RefSeq"/>
        </authorList>
    </citation>
    <scope>IDENTIFICATION</scope>
    <source>
        <tissue evidence="3">Gonads</tissue>
    </source>
</reference>
<dbReference type="GeneID" id="106152407"/>